<dbReference type="Gene3D" id="2.120.10.80">
    <property type="entry name" value="Kelch-type beta propeller"/>
    <property type="match status" value="1"/>
</dbReference>
<dbReference type="Proteomes" id="UP000178517">
    <property type="component" value="Unassembled WGS sequence"/>
</dbReference>
<name>A0A1G1ZPW7_9BACT</name>
<organism evidence="1 2">
    <name type="scientific">Candidatus Harrisonbacteria bacterium RIFCSPLOWO2_01_FULL_40_28</name>
    <dbReference type="NCBI Taxonomy" id="1798406"/>
    <lineage>
        <taxon>Bacteria</taxon>
        <taxon>Candidatus Harrisoniibacteriota</taxon>
    </lineage>
</organism>
<dbReference type="EMBL" id="MHJI01000009">
    <property type="protein sequence ID" value="OGY66216.1"/>
    <property type="molecule type" value="Genomic_DNA"/>
</dbReference>
<evidence type="ECO:0008006" key="3">
    <source>
        <dbReference type="Google" id="ProtNLM"/>
    </source>
</evidence>
<dbReference type="AlphaFoldDB" id="A0A1G1ZPW7"/>
<comment type="caution">
    <text evidence="1">The sequence shown here is derived from an EMBL/GenBank/DDBJ whole genome shotgun (WGS) entry which is preliminary data.</text>
</comment>
<dbReference type="Pfam" id="PF01344">
    <property type="entry name" value="Kelch_1"/>
    <property type="match status" value="2"/>
</dbReference>
<proteinExistence type="predicted"/>
<protein>
    <recommendedName>
        <fullName evidence="3">Galactose oxidase</fullName>
    </recommendedName>
</protein>
<accession>A0A1G1ZPW7</accession>
<sequence>MWLLGGKFKNDVWYSSDGAIWTRATASAPWIGREDHTAVVYDNKIWIMGGYPAIGSQGTNDVWYSSDGFLWTMAVENAEWSKRTNHTSPIFNGKIWVIGGWFWYTPRLDVWTNDQKIYLYNNF</sequence>
<dbReference type="InterPro" id="IPR006652">
    <property type="entry name" value="Kelch_1"/>
</dbReference>
<evidence type="ECO:0000313" key="1">
    <source>
        <dbReference type="EMBL" id="OGY66216.1"/>
    </source>
</evidence>
<gene>
    <name evidence="1" type="ORF">A3A04_02385</name>
</gene>
<dbReference type="SUPFAM" id="SSF117281">
    <property type="entry name" value="Kelch motif"/>
    <property type="match status" value="1"/>
</dbReference>
<evidence type="ECO:0000313" key="2">
    <source>
        <dbReference type="Proteomes" id="UP000178517"/>
    </source>
</evidence>
<dbReference type="InterPro" id="IPR015915">
    <property type="entry name" value="Kelch-typ_b-propeller"/>
</dbReference>
<reference evidence="1 2" key="1">
    <citation type="journal article" date="2016" name="Nat. Commun.">
        <title>Thousands of microbial genomes shed light on interconnected biogeochemical processes in an aquifer system.</title>
        <authorList>
            <person name="Anantharaman K."/>
            <person name="Brown C.T."/>
            <person name="Hug L.A."/>
            <person name="Sharon I."/>
            <person name="Castelle C.J."/>
            <person name="Probst A.J."/>
            <person name="Thomas B.C."/>
            <person name="Singh A."/>
            <person name="Wilkins M.J."/>
            <person name="Karaoz U."/>
            <person name="Brodie E.L."/>
            <person name="Williams K.H."/>
            <person name="Hubbard S.S."/>
            <person name="Banfield J.F."/>
        </authorList>
    </citation>
    <scope>NUCLEOTIDE SEQUENCE [LARGE SCALE GENOMIC DNA]</scope>
</reference>